<accession>A0A9P8BV12</accession>
<name>A0A9P8BV12_9FUNG</name>
<sequence length="177" mass="19287">MSPGNFTRELDLTLDWSTTYSDLKHVRDAVLKAPQILKLRLDYGNHNGPTTDIANRGKRGNPLFQIMMQHPHLVQIDIVGSDGFFSRSANSAFEDTNSLTGFKGDSCKSVSAPSSRKDSLASEMSISSSTATGMPMVSLAFTTLSLGTLRESERATQEALTMQLREVHIHAGKLSSP</sequence>
<protein>
    <submittedName>
        <fullName evidence="1">Uncharacterized protein</fullName>
    </submittedName>
</protein>
<keyword evidence="2" id="KW-1185">Reference proteome</keyword>
<gene>
    <name evidence="1" type="ORF">KI688_001735</name>
</gene>
<comment type="caution">
    <text evidence="1">The sequence shown here is derived from an EMBL/GenBank/DDBJ whole genome shotgun (WGS) entry which is preliminary data.</text>
</comment>
<dbReference type="OrthoDB" id="2438053at2759"/>
<dbReference type="Proteomes" id="UP000707451">
    <property type="component" value="Unassembled WGS sequence"/>
</dbReference>
<reference evidence="1" key="1">
    <citation type="submission" date="2021-06" db="EMBL/GenBank/DDBJ databases">
        <title>Genome Sequence of Mortierella hyaline Strain SCG-10, a Cold-Adapted, Nitrate-Reducing Fungus Isolated from Soil in Minnesota, USA.</title>
        <authorList>
            <person name="Aldossari N."/>
        </authorList>
    </citation>
    <scope>NUCLEOTIDE SEQUENCE</scope>
    <source>
        <strain evidence="1">SCG-10</strain>
    </source>
</reference>
<dbReference type="EMBL" id="JAHRHY010000010">
    <property type="protein sequence ID" value="KAG9066507.1"/>
    <property type="molecule type" value="Genomic_DNA"/>
</dbReference>
<proteinExistence type="predicted"/>
<organism evidence="1 2">
    <name type="scientific">Linnemannia hyalina</name>
    <dbReference type="NCBI Taxonomy" id="64524"/>
    <lineage>
        <taxon>Eukaryota</taxon>
        <taxon>Fungi</taxon>
        <taxon>Fungi incertae sedis</taxon>
        <taxon>Mucoromycota</taxon>
        <taxon>Mortierellomycotina</taxon>
        <taxon>Mortierellomycetes</taxon>
        <taxon>Mortierellales</taxon>
        <taxon>Mortierellaceae</taxon>
        <taxon>Linnemannia</taxon>
    </lineage>
</organism>
<evidence type="ECO:0000313" key="1">
    <source>
        <dbReference type="EMBL" id="KAG9066507.1"/>
    </source>
</evidence>
<dbReference type="AlphaFoldDB" id="A0A9P8BV12"/>
<evidence type="ECO:0000313" key="2">
    <source>
        <dbReference type="Proteomes" id="UP000707451"/>
    </source>
</evidence>